<keyword evidence="2" id="KW-0677">Repeat</keyword>
<dbReference type="InterPro" id="IPR011043">
    <property type="entry name" value="Gal_Oxase/kelch_b-propeller"/>
</dbReference>
<dbReference type="EMBL" id="FN649741">
    <property type="protein sequence ID" value="CBJ27796.1"/>
    <property type="molecule type" value="Genomic_DNA"/>
</dbReference>
<evidence type="ECO:0000259" key="4">
    <source>
        <dbReference type="Pfam" id="PF24981"/>
    </source>
</evidence>
<evidence type="ECO:0000313" key="5">
    <source>
        <dbReference type="EMBL" id="CBJ27796.1"/>
    </source>
</evidence>
<dbReference type="SMART" id="SM00612">
    <property type="entry name" value="Kelch"/>
    <property type="match status" value="4"/>
</dbReference>
<dbReference type="Gene3D" id="2.120.10.80">
    <property type="entry name" value="Kelch-type beta propeller"/>
    <property type="match status" value="2"/>
</dbReference>
<gene>
    <name evidence="5" type="ORF">Esi_0085_0029</name>
</gene>
<keyword evidence="3" id="KW-1133">Transmembrane helix</keyword>
<dbReference type="AlphaFoldDB" id="D7G7R5"/>
<evidence type="ECO:0000256" key="3">
    <source>
        <dbReference type="SAM" id="Phobius"/>
    </source>
</evidence>
<dbReference type="Pfam" id="PF24981">
    <property type="entry name" value="Beta-prop_ATRN-LZTR1"/>
    <property type="match status" value="1"/>
</dbReference>
<evidence type="ECO:0000256" key="1">
    <source>
        <dbReference type="ARBA" id="ARBA00022441"/>
    </source>
</evidence>
<dbReference type="InterPro" id="IPR006652">
    <property type="entry name" value="Kelch_1"/>
</dbReference>
<dbReference type="STRING" id="2880.D7G7R5"/>
<protein>
    <recommendedName>
        <fullName evidence="4">Attractin/MKLN-like beta-propeller domain-containing protein</fullName>
    </recommendedName>
</protein>
<accession>D7G7R5</accession>
<feature type="transmembrane region" description="Helical" evidence="3">
    <location>
        <begin position="349"/>
        <end position="371"/>
    </location>
</feature>
<evidence type="ECO:0000313" key="6">
    <source>
        <dbReference type="Proteomes" id="UP000002630"/>
    </source>
</evidence>
<reference evidence="5 6" key="1">
    <citation type="journal article" date="2010" name="Nature">
        <title>The Ectocarpus genome and the independent evolution of multicellularity in brown algae.</title>
        <authorList>
            <person name="Cock J.M."/>
            <person name="Sterck L."/>
            <person name="Rouze P."/>
            <person name="Scornet D."/>
            <person name="Allen A.E."/>
            <person name="Amoutzias G."/>
            <person name="Anthouard V."/>
            <person name="Artiguenave F."/>
            <person name="Aury J.M."/>
            <person name="Badger J.H."/>
            <person name="Beszteri B."/>
            <person name="Billiau K."/>
            <person name="Bonnet E."/>
            <person name="Bothwell J.H."/>
            <person name="Bowler C."/>
            <person name="Boyen C."/>
            <person name="Brownlee C."/>
            <person name="Carrano C.J."/>
            <person name="Charrier B."/>
            <person name="Cho G.Y."/>
            <person name="Coelho S.M."/>
            <person name="Collen J."/>
            <person name="Corre E."/>
            <person name="Da Silva C."/>
            <person name="Delage L."/>
            <person name="Delaroque N."/>
            <person name="Dittami S.M."/>
            <person name="Doulbeau S."/>
            <person name="Elias M."/>
            <person name="Farnham G."/>
            <person name="Gachon C.M."/>
            <person name="Gschloessl B."/>
            <person name="Heesch S."/>
            <person name="Jabbari K."/>
            <person name="Jubin C."/>
            <person name="Kawai H."/>
            <person name="Kimura K."/>
            <person name="Kloareg B."/>
            <person name="Kupper F.C."/>
            <person name="Lang D."/>
            <person name="Le Bail A."/>
            <person name="Leblanc C."/>
            <person name="Lerouge P."/>
            <person name="Lohr M."/>
            <person name="Lopez P.J."/>
            <person name="Martens C."/>
            <person name="Maumus F."/>
            <person name="Michel G."/>
            <person name="Miranda-Saavedra D."/>
            <person name="Morales J."/>
            <person name="Moreau H."/>
            <person name="Motomura T."/>
            <person name="Nagasato C."/>
            <person name="Napoli C.A."/>
            <person name="Nelson D.R."/>
            <person name="Nyvall-Collen P."/>
            <person name="Peters A.F."/>
            <person name="Pommier C."/>
            <person name="Potin P."/>
            <person name="Poulain J."/>
            <person name="Quesneville H."/>
            <person name="Read B."/>
            <person name="Rensing S.A."/>
            <person name="Ritter A."/>
            <person name="Rousvoal S."/>
            <person name="Samanta M."/>
            <person name="Samson G."/>
            <person name="Schroeder D.C."/>
            <person name="Segurens B."/>
            <person name="Strittmatter M."/>
            <person name="Tonon T."/>
            <person name="Tregear J.W."/>
            <person name="Valentin K."/>
            <person name="von Dassow P."/>
            <person name="Yamagishi T."/>
            <person name="Van de Peer Y."/>
            <person name="Wincker P."/>
        </authorList>
    </citation>
    <scope>NUCLEOTIDE SEQUENCE [LARGE SCALE GENOMIC DNA]</scope>
    <source>
        <strain evidence="6">Ec32 / CCAP1310/4</strain>
    </source>
</reference>
<dbReference type="EMBL" id="FN649086">
    <property type="protein sequence ID" value="CBJ27796.1"/>
    <property type="molecule type" value="Genomic_DNA"/>
</dbReference>
<sequence>MSWEWSQDAEQLPVQASDSLCLTMDSSVVDGLDQTELLVLGGCDAEFQEVAGDCSSISSSTRTYDPFLDEFIENQEMPTERFRAAAVNVSEHVYLFGGRDAAGNLTCNVDRYSVLTGEWTQLDVSQATDCFSDHSGVASDDGTIYLFGGYDQDYVAQTTVVKVEVSSDDTMTFSTTEAMTIKRGDHSCIRLPATTEVFCIGGFTEENWEYTILSSVERFDMETEQWESKASMVIPRADFGAGLVNGRITVVGGENDERQPMDDVEWYDPSTDCWTDSGELFDLPYKRLRYCAATVETDGRIFIFGGQAVDETDSEVYSIEDTVNWYQEVLVDTLSTSAASSSRFMTTTAAAAAGFAPAAAAVVVTTLVVALRLG</sequence>
<keyword evidence="3" id="KW-0472">Membrane</keyword>
<dbReference type="PANTHER" id="PTHR45632:SF3">
    <property type="entry name" value="KELCH-LIKE PROTEIN 32"/>
    <property type="match status" value="1"/>
</dbReference>
<dbReference type="OrthoDB" id="45365at2759"/>
<name>D7G7R5_ECTSI</name>
<dbReference type="eggNOG" id="KOG4441">
    <property type="taxonomic scope" value="Eukaryota"/>
</dbReference>
<organism evidence="5 6">
    <name type="scientific">Ectocarpus siliculosus</name>
    <name type="common">Brown alga</name>
    <name type="synonym">Conferva siliculosa</name>
    <dbReference type="NCBI Taxonomy" id="2880"/>
    <lineage>
        <taxon>Eukaryota</taxon>
        <taxon>Sar</taxon>
        <taxon>Stramenopiles</taxon>
        <taxon>Ochrophyta</taxon>
        <taxon>PX clade</taxon>
        <taxon>Phaeophyceae</taxon>
        <taxon>Ectocarpales</taxon>
        <taxon>Ectocarpaceae</taxon>
        <taxon>Ectocarpus</taxon>
    </lineage>
</organism>
<dbReference type="InterPro" id="IPR015915">
    <property type="entry name" value="Kelch-typ_b-propeller"/>
</dbReference>
<dbReference type="InParanoid" id="D7G7R5"/>
<dbReference type="Proteomes" id="UP000002630">
    <property type="component" value="Linkage Group LG16"/>
</dbReference>
<dbReference type="PANTHER" id="PTHR45632">
    <property type="entry name" value="LD33804P"/>
    <property type="match status" value="1"/>
</dbReference>
<proteinExistence type="predicted"/>
<evidence type="ECO:0000256" key="2">
    <source>
        <dbReference type="ARBA" id="ARBA00022737"/>
    </source>
</evidence>
<dbReference type="InterPro" id="IPR056737">
    <property type="entry name" value="Beta-prop_ATRN-MKLN-like"/>
</dbReference>
<dbReference type="OMA" id="WVEKAMI"/>
<dbReference type="SUPFAM" id="SSF50965">
    <property type="entry name" value="Galactose oxidase, central domain"/>
    <property type="match status" value="1"/>
</dbReference>
<keyword evidence="6" id="KW-1185">Reference proteome</keyword>
<keyword evidence="1" id="KW-0880">Kelch repeat</keyword>
<feature type="domain" description="Attractin/MKLN-like beta-propeller" evidence="4">
    <location>
        <begin position="70"/>
        <end position="306"/>
    </location>
</feature>
<keyword evidence="3" id="KW-0812">Transmembrane</keyword>